<dbReference type="InterPro" id="IPR002559">
    <property type="entry name" value="Transposase_11"/>
</dbReference>
<dbReference type="SUPFAM" id="SSF53098">
    <property type="entry name" value="Ribonuclease H-like"/>
    <property type="match status" value="1"/>
</dbReference>
<feature type="compositionally biased region" description="Basic and acidic residues" evidence="1">
    <location>
        <begin position="455"/>
        <end position="472"/>
    </location>
</feature>
<dbReference type="PANTHER" id="PTHR37529:SF1">
    <property type="entry name" value="TRANSPOSASE INSG FOR INSERTION SEQUENCE ELEMENT IS4-RELATED"/>
    <property type="match status" value="1"/>
</dbReference>
<feature type="compositionally biased region" description="Low complexity" evidence="1">
    <location>
        <begin position="436"/>
        <end position="454"/>
    </location>
</feature>
<name>A0A4R6HK92_9GAMM</name>
<dbReference type="EMBL" id="SNWH01000007">
    <property type="protein sequence ID" value="TDO08638.1"/>
    <property type="molecule type" value="Genomic_DNA"/>
</dbReference>
<reference evidence="3 4" key="1">
    <citation type="submission" date="2019-03" db="EMBL/GenBank/DDBJ databases">
        <title>Freshwater and sediment microbial communities from various areas in North America, analyzing microbe dynamics in response to fracking.</title>
        <authorList>
            <person name="Lamendella R."/>
        </authorList>
    </citation>
    <scope>NUCLEOTIDE SEQUENCE [LARGE SCALE GENOMIC DNA]</scope>
    <source>
        <strain evidence="3 4">1_TX</strain>
    </source>
</reference>
<dbReference type="NCBIfam" id="NF033592">
    <property type="entry name" value="transpos_IS4_1"/>
    <property type="match status" value="1"/>
</dbReference>
<dbReference type="PANTHER" id="PTHR37529">
    <property type="entry name" value="TRANSPOSASE INSG FOR INSERTION SEQUENCE ELEMENT IS4-RELATED"/>
    <property type="match status" value="1"/>
</dbReference>
<proteinExistence type="predicted"/>
<dbReference type="OrthoDB" id="9796012at2"/>
<comment type="caution">
    <text evidence="3">The sequence shown here is derived from an EMBL/GenBank/DDBJ whole genome shotgun (WGS) entry which is preliminary data.</text>
</comment>
<dbReference type="GO" id="GO:0006313">
    <property type="term" value="P:DNA transposition"/>
    <property type="evidence" value="ECO:0007669"/>
    <property type="project" value="InterPro"/>
</dbReference>
<dbReference type="AlphaFoldDB" id="A0A4R6HK92"/>
<gene>
    <name evidence="3" type="ORF">DFO68_10740</name>
</gene>
<evidence type="ECO:0000313" key="4">
    <source>
        <dbReference type="Proteomes" id="UP000295150"/>
    </source>
</evidence>
<feature type="domain" description="Transposase IS4-like" evidence="2">
    <location>
        <begin position="53"/>
        <end position="278"/>
    </location>
</feature>
<dbReference type="GO" id="GO:0004803">
    <property type="term" value="F:transposase activity"/>
    <property type="evidence" value="ECO:0007669"/>
    <property type="project" value="InterPro"/>
</dbReference>
<feature type="compositionally biased region" description="Basic and acidic residues" evidence="1">
    <location>
        <begin position="426"/>
        <end position="435"/>
    </location>
</feature>
<dbReference type="InterPro" id="IPR047952">
    <property type="entry name" value="Transpos_IS4"/>
</dbReference>
<evidence type="ECO:0000259" key="2">
    <source>
        <dbReference type="Pfam" id="PF01609"/>
    </source>
</evidence>
<evidence type="ECO:0000256" key="1">
    <source>
        <dbReference type="SAM" id="MobiDB-lite"/>
    </source>
</evidence>
<feature type="region of interest" description="Disordered" evidence="1">
    <location>
        <begin position="357"/>
        <end position="472"/>
    </location>
</feature>
<dbReference type="Pfam" id="PF01609">
    <property type="entry name" value="DDE_Tnp_1"/>
    <property type="match status" value="1"/>
</dbReference>
<protein>
    <submittedName>
        <fullName evidence="3">IS4 family transposase</fullName>
    </submittedName>
</protein>
<feature type="compositionally biased region" description="Basic and acidic residues" evidence="1">
    <location>
        <begin position="406"/>
        <end position="418"/>
    </location>
</feature>
<evidence type="ECO:0000313" key="3">
    <source>
        <dbReference type="EMBL" id="TDO08638.1"/>
    </source>
</evidence>
<sequence>MLNRELHQQSSGSIRTGAYCRARQRLPGTMVADLARYLGRTLAEEVPPAWNWQGRPIKLIDGTTVSMPDTPENQQRFPQQTSQKPGLGFPIARLVAIMDLSSGAILNAAMGPVKGKGTGEHALLREMLDTFESGDIVIADRYYPSYALIADLKARGVDVVMRQHFARQTDFQIGKRLGGKDHIATWQKPKKQHEWMSQEAFDTLPVRELAAGNLIIVTTLCSSKQAPRQQIQALYKARWQIELSFRDIKTTLGMEVLRCKTPAMVEKEAWVYLLTYNLIRQVMVHSSEWTDCLPQQVSFKHSVQVFRQVTARSPLTEEERQSLMGQITTIRVGQRPDRLGPRAIQRRPRPHRLLKMHRHQAREEIHQQGHPKKLKQVPFGSEPRLSGMGVAGPPPGRQDPQEDAEERAACVPDHRADESTATSHPRSLDCRETGDRSGSAHRAAPGRAAGSGSAERPRWSHPVETRPDDRRRAARPEWCRYRRTLGHGWRIFRLLRPTLASERCGSMPARL</sequence>
<keyword evidence="4" id="KW-1185">Reference proteome</keyword>
<dbReference type="InterPro" id="IPR012337">
    <property type="entry name" value="RNaseH-like_sf"/>
</dbReference>
<dbReference type="GO" id="GO:0003677">
    <property type="term" value="F:DNA binding"/>
    <property type="evidence" value="ECO:0007669"/>
    <property type="project" value="InterPro"/>
</dbReference>
<dbReference type="Proteomes" id="UP000295150">
    <property type="component" value="Unassembled WGS sequence"/>
</dbReference>
<dbReference type="RefSeq" id="WP_133483029.1">
    <property type="nucleotide sequence ID" value="NZ_SNWH01000007.1"/>
</dbReference>
<accession>A0A4R6HK92</accession>
<organism evidence="3 4">
    <name type="scientific">Halomonas ventosae</name>
    <dbReference type="NCBI Taxonomy" id="229007"/>
    <lineage>
        <taxon>Bacteria</taxon>
        <taxon>Pseudomonadati</taxon>
        <taxon>Pseudomonadota</taxon>
        <taxon>Gammaproteobacteria</taxon>
        <taxon>Oceanospirillales</taxon>
        <taxon>Halomonadaceae</taxon>
        <taxon>Halomonas</taxon>
    </lineage>
</organism>